<feature type="signal peptide" evidence="1">
    <location>
        <begin position="1"/>
        <end position="21"/>
    </location>
</feature>
<feature type="domain" description="Right handed beta helix" evidence="3">
    <location>
        <begin position="144"/>
        <end position="252"/>
    </location>
</feature>
<dbReference type="Pfam" id="PF12708">
    <property type="entry name" value="Pect-lyase_RHGA_epim"/>
    <property type="match status" value="1"/>
</dbReference>
<keyword evidence="5" id="KW-1185">Reference proteome</keyword>
<dbReference type="EMBL" id="QXJC01000001">
    <property type="protein sequence ID" value="RID99987.1"/>
    <property type="molecule type" value="Genomic_DNA"/>
</dbReference>
<evidence type="ECO:0000313" key="5">
    <source>
        <dbReference type="Proteomes" id="UP000266302"/>
    </source>
</evidence>
<feature type="domain" description="Rhamnogalacturonase A/B/Epimerase-like pectate lyase" evidence="2">
    <location>
        <begin position="39"/>
        <end position="117"/>
    </location>
</feature>
<dbReference type="InterPro" id="IPR039448">
    <property type="entry name" value="Beta_helix"/>
</dbReference>
<dbReference type="OrthoDB" id="253409at2"/>
<evidence type="ECO:0000259" key="2">
    <source>
        <dbReference type="Pfam" id="PF12708"/>
    </source>
</evidence>
<dbReference type="Pfam" id="PF13229">
    <property type="entry name" value="Beta_helix"/>
    <property type="match status" value="1"/>
</dbReference>
<accession>A0A398CGF5</accession>
<dbReference type="SMART" id="SM00710">
    <property type="entry name" value="PbH1"/>
    <property type="match status" value="6"/>
</dbReference>
<dbReference type="RefSeq" id="WP_119108430.1">
    <property type="nucleotide sequence ID" value="NZ_QXJC01000001.1"/>
</dbReference>
<sequence>MKILHTLLIVPLWSIALLANAGGQDSCTVKMAAKPMIDARAQGAAGDGITDDTKALQGAIDQASVAGGVVVVPDGVYLVDAVKGVRLKSDVVLKLSENAVIKAAPNGSTNYSILRIENASNVAIIGGVLLGERYQHQGTKGEWGMGVSLAAATNIIIKNVVSKDNWGDGFYIGGNSKDVSFCSVVADGNRRQGMSIISGENILVTGSSFINTKGTAPQAGIDIEPDAKEMVRGVKIVNSKFWNNSGAGIASYAAFGPAQVSIFDIEVNGNMVAENNNSGISIFNTSLFRIIGNTLRGNRGNAIFMDDKTRAGLVRGNRVFHKGIFNESRIVDNGMNAVSDNYFD</sequence>
<dbReference type="InterPro" id="IPR011050">
    <property type="entry name" value="Pectin_lyase_fold/virulence"/>
</dbReference>
<dbReference type="Proteomes" id="UP000266302">
    <property type="component" value="Unassembled WGS sequence"/>
</dbReference>
<evidence type="ECO:0000256" key="1">
    <source>
        <dbReference type="SAM" id="SignalP"/>
    </source>
</evidence>
<reference evidence="4 5" key="1">
    <citation type="submission" date="2018-09" db="EMBL/GenBank/DDBJ databases">
        <title>Draft genome of Simplicispira sp. NY-02.</title>
        <authorList>
            <person name="Im W.T."/>
        </authorList>
    </citation>
    <scope>NUCLEOTIDE SEQUENCE [LARGE SCALE GENOMIC DNA]</scope>
    <source>
        <strain evidence="4 5">NY-02</strain>
    </source>
</reference>
<feature type="chain" id="PRO_5017434696" description="Pectate lyase superfamily protein domain-containing protein" evidence="1">
    <location>
        <begin position="22"/>
        <end position="344"/>
    </location>
</feature>
<proteinExistence type="predicted"/>
<dbReference type="Gene3D" id="2.160.20.10">
    <property type="entry name" value="Single-stranded right-handed beta-helix, Pectin lyase-like"/>
    <property type="match status" value="1"/>
</dbReference>
<evidence type="ECO:0008006" key="6">
    <source>
        <dbReference type="Google" id="ProtNLM"/>
    </source>
</evidence>
<dbReference type="AlphaFoldDB" id="A0A398CGF5"/>
<protein>
    <recommendedName>
        <fullName evidence="6">Pectate lyase superfamily protein domain-containing protein</fullName>
    </recommendedName>
</protein>
<dbReference type="InterPro" id="IPR012334">
    <property type="entry name" value="Pectin_lyas_fold"/>
</dbReference>
<comment type="caution">
    <text evidence="4">The sequence shown here is derived from an EMBL/GenBank/DDBJ whole genome shotgun (WGS) entry which is preliminary data.</text>
</comment>
<gene>
    <name evidence="4" type="ORF">D3F03_06335</name>
</gene>
<name>A0A398CGF5_9BURK</name>
<dbReference type="InterPro" id="IPR024535">
    <property type="entry name" value="RHGA/B-epi-like_pectate_lyase"/>
</dbReference>
<evidence type="ECO:0000259" key="3">
    <source>
        <dbReference type="Pfam" id="PF13229"/>
    </source>
</evidence>
<evidence type="ECO:0000313" key="4">
    <source>
        <dbReference type="EMBL" id="RID99987.1"/>
    </source>
</evidence>
<dbReference type="SUPFAM" id="SSF51126">
    <property type="entry name" value="Pectin lyase-like"/>
    <property type="match status" value="1"/>
</dbReference>
<keyword evidence="1" id="KW-0732">Signal</keyword>
<organism evidence="4 5">
    <name type="scientific">Simplicispira hankyongi</name>
    <dbReference type="NCBI Taxonomy" id="2315688"/>
    <lineage>
        <taxon>Bacteria</taxon>
        <taxon>Pseudomonadati</taxon>
        <taxon>Pseudomonadota</taxon>
        <taxon>Betaproteobacteria</taxon>
        <taxon>Burkholderiales</taxon>
        <taxon>Comamonadaceae</taxon>
        <taxon>Simplicispira</taxon>
    </lineage>
</organism>
<dbReference type="InterPro" id="IPR006626">
    <property type="entry name" value="PbH1"/>
</dbReference>